<evidence type="ECO:0000256" key="7">
    <source>
        <dbReference type="ARBA" id="ARBA00022741"/>
    </source>
</evidence>
<dbReference type="EC" id="2.7.13.3" evidence="3"/>
<evidence type="ECO:0000313" key="16">
    <source>
        <dbReference type="EMBL" id="ANX03147.1"/>
    </source>
</evidence>
<dbReference type="PROSITE" id="PS50109">
    <property type="entry name" value="HIS_KIN"/>
    <property type="match status" value="1"/>
</dbReference>
<proteinExistence type="predicted"/>
<evidence type="ECO:0000259" key="15">
    <source>
        <dbReference type="PROSITE" id="PS50109"/>
    </source>
</evidence>
<dbReference type="InterPro" id="IPR029016">
    <property type="entry name" value="GAF-like_dom_sf"/>
</dbReference>
<keyword evidence="4" id="KW-0597">Phosphoprotein</keyword>
<dbReference type="InterPro" id="IPR038318">
    <property type="entry name" value="KdpD_sf"/>
</dbReference>
<dbReference type="FunCoup" id="A0A1B1YQY7">
    <property type="interactions" value="135"/>
</dbReference>
<dbReference type="GO" id="GO:0005524">
    <property type="term" value="F:ATP binding"/>
    <property type="evidence" value="ECO:0007669"/>
    <property type="project" value="UniProtKB-KW"/>
</dbReference>
<evidence type="ECO:0000313" key="17">
    <source>
        <dbReference type="Proteomes" id="UP000092952"/>
    </source>
</evidence>
<comment type="subcellular location">
    <subcellularLocation>
        <location evidence="2">Membrane</location>
        <topology evidence="2">Multi-pass membrane protein</topology>
    </subcellularLocation>
</comment>
<dbReference type="InterPro" id="IPR036890">
    <property type="entry name" value="HATPase_C_sf"/>
</dbReference>
<dbReference type="PANTHER" id="PTHR45569">
    <property type="entry name" value="SENSOR PROTEIN KDPD"/>
    <property type="match status" value="1"/>
</dbReference>
<dbReference type="InterPro" id="IPR027417">
    <property type="entry name" value="P-loop_NTPase"/>
</dbReference>
<dbReference type="CDD" id="cd00075">
    <property type="entry name" value="HATPase"/>
    <property type="match status" value="1"/>
</dbReference>
<evidence type="ECO:0000256" key="10">
    <source>
        <dbReference type="ARBA" id="ARBA00022989"/>
    </source>
</evidence>
<keyword evidence="11" id="KW-0902">Two-component regulatory system</keyword>
<reference evidence="17" key="1">
    <citation type="submission" date="2016-03" db="EMBL/GenBank/DDBJ databases">
        <title>Complete genome sequence of Solimmundus cernigliae, representing a novel lineage of polycyclic aromatic hydrocarbon degraders within the Gammaproteobacteria.</title>
        <authorList>
            <person name="Singleton D.R."/>
            <person name="Dickey A.N."/>
            <person name="Scholl E.H."/>
            <person name="Wright F.A."/>
            <person name="Aitken M.D."/>
        </authorList>
    </citation>
    <scope>NUCLEOTIDE SEQUENCE [LARGE SCALE GENOMIC DNA]</scope>
    <source>
        <strain evidence="17">TR3.2</strain>
    </source>
</reference>
<dbReference type="GO" id="GO:0042802">
    <property type="term" value="F:identical protein binding"/>
    <property type="evidence" value="ECO:0007669"/>
    <property type="project" value="UniProtKB-ARBA"/>
</dbReference>
<evidence type="ECO:0000256" key="9">
    <source>
        <dbReference type="ARBA" id="ARBA00022840"/>
    </source>
</evidence>
<dbReference type="Gene3D" id="1.10.287.130">
    <property type="match status" value="1"/>
</dbReference>
<dbReference type="InterPro" id="IPR004358">
    <property type="entry name" value="Sig_transdc_His_kin-like_C"/>
</dbReference>
<dbReference type="GO" id="GO:0005737">
    <property type="term" value="C:cytoplasm"/>
    <property type="evidence" value="ECO:0007669"/>
    <property type="project" value="UniProtKB-ARBA"/>
</dbReference>
<protein>
    <recommendedName>
        <fullName evidence="3">histidine kinase</fullName>
        <ecNumber evidence="3">2.7.13.3</ecNumber>
    </recommendedName>
</protein>
<dbReference type="EMBL" id="CP014671">
    <property type="protein sequence ID" value="ANX03147.1"/>
    <property type="molecule type" value="Genomic_DNA"/>
</dbReference>
<dbReference type="KEGG" id="gbi:PG2T_02380"/>
<keyword evidence="10 14" id="KW-1133">Transmembrane helix</keyword>
<dbReference type="InterPro" id="IPR003594">
    <property type="entry name" value="HATPase_dom"/>
</dbReference>
<keyword evidence="9" id="KW-0067">ATP-binding</keyword>
<dbReference type="SUPFAM" id="SSF52402">
    <property type="entry name" value="Adenine nucleotide alpha hydrolases-like"/>
    <property type="match status" value="1"/>
</dbReference>
<dbReference type="InParanoid" id="A0A1B1YQY7"/>
<dbReference type="InterPro" id="IPR003852">
    <property type="entry name" value="Sig_transdc_His_kinase_KdpD_N"/>
</dbReference>
<dbReference type="InterPro" id="IPR025201">
    <property type="entry name" value="KdpD_TM"/>
</dbReference>
<dbReference type="InterPro" id="IPR052023">
    <property type="entry name" value="Histidine_kinase_KdpD"/>
</dbReference>
<dbReference type="Pfam" id="PF13492">
    <property type="entry name" value="GAF_3"/>
    <property type="match status" value="1"/>
</dbReference>
<keyword evidence="8 16" id="KW-0418">Kinase</keyword>
<accession>A0A1B1YQY7</accession>
<evidence type="ECO:0000256" key="3">
    <source>
        <dbReference type="ARBA" id="ARBA00012438"/>
    </source>
</evidence>
<evidence type="ECO:0000256" key="11">
    <source>
        <dbReference type="ARBA" id="ARBA00023012"/>
    </source>
</evidence>
<dbReference type="RefSeq" id="WP_068802654.1">
    <property type="nucleotide sequence ID" value="NZ_CP014671.1"/>
</dbReference>
<dbReference type="InterPro" id="IPR036097">
    <property type="entry name" value="HisK_dim/P_sf"/>
</dbReference>
<dbReference type="Pfam" id="PF13493">
    <property type="entry name" value="DUF4118"/>
    <property type="match status" value="1"/>
</dbReference>
<dbReference type="GO" id="GO:0005886">
    <property type="term" value="C:plasma membrane"/>
    <property type="evidence" value="ECO:0007669"/>
    <property type="project" value="TreeGrafter"/>
</dbReference>
<gene>
    <name evidence="16" type="ORF">PG2T_02380</name>
</gene>
<dbReference type="InterPro" id="IPR005467">
    <property type="entry name" value="His_kinase_dom"/>
</dbReference>
<keyword evidence="6 14" id="KW-0812">Transmembrane</keyword>
<dbReference type="PRINTS" id="PR00344">
    <property type="entry name" value="BCTRLSENSOR"/>
</dbReference>
<evidence type="ECO:0000256" key="8">
    <source>
        <dbReference type="ARBA" id="ARBA00022777"/>
    </source>
</evidence>
<dbReference type="Gene3D" id="3.30.565.10">
    <property type="entry name" value="Histidine kinase-like ATPase, C-terminal domain"/>
    <property type="match status" value="1"/>
</dbReference>
<evidence type="ECO:0000256" key="12">
    <source>
        <dbReference type="ARBA" id="ARBA00023136"/>
    </source>
</evidence>
<dbReference type="Pfam" id="PF02702">
    <property type="entry name" value="KdpD"/>
    <property type="match status" value="1"/>
</dbReference>
<dbReference type="Proteomes" id="UP000092952">
    <property type="component" value="Chromosome"/>
</dbReference>
<dbReference type="PANTHER" id="PTHR45569:SF1">
    <property type="entry name" value="SENSOR PROTEIN KDPD"/>
    <property type="match status" value="1"/>
</dbReference>
<dbReference type="Pfam" id="PF02518">
    <property type="entry name" value="HATPase_c"/>
    <property type="match status" value="1"/>
</dbReference>
<dbReference type="Gene3D" id="3.30.450.40">
    <property type="match status" value="1"/>
</dbReference>
<dbReference type="InterPro" id="IPR003018">
    <property type="entry name" value="GAF"/>
</dbReference>
<keyword evidence="17" id="KW-1185">Reference proteome</keyword>
<name>A0A1B1YQY7_9GAMM</name>
<dbReference type="SUPFAM" id="SSF47384">
    <property type="entry name" value="Homodimeric domain of signal transducing histidine kinase"/>
    <property type="match status" value="1"/>
</dbReference>
<dbReference type="SUPFAM" id="SSF55874">
    <property type="entry name" value="ATPase domain of HSP90 chaperone/DNA topoisomerase II/histidine kinase"/>
    <property type="match status" value="1"/>
</dbReference>
<dbReference type="CDD" id="cd01987">
    <property type="entry name" value="USP_KdpD-like"/>
    <property type="match status" value="1"/>
</dbReference>
<dbReference type="SUPFAM" id="SSF52540">
    <property type="entry name" value="P-loop containing nucleoside triphosphate hydrolases"/>
    <property type="match status" value="1"/>
</dbReference>
<evidence type="ECO:0000256" key="6">
    <source>
        <dbReference type="ARBA" id="ARBA00022692"/>
    </source>
</evidence>
<dbReference type="STRING" id="1810504.PG2T_02380"/>
<evidence type="ECO:0000256" key="4">
    <source>
        <dbReference type="ARBA" id="ARBA00022553"/>
    </source>
</evidence>
<dbReference type="Gene3D" id="3.40.50.300">
    <property type="entry name" value="P-loop containing nucleotide triphosphate hydrolases"/>
    <property type="match status" value="1"/>
</dbReference>
<evidence type="ECO:0000256" key="13">
    <source>
        <dbReference type="ARBA" id="ARBA00057300"/>
    </source>
</evidence>
<dbReference type="SMART" id="SM00387">
    <property type="entry name" value="HATPase_c"/>
    <property type="match status" value="1"/>
</dbReference>
<evidence type="ECO:0000256" key="2">
    <source>
        <dbReference type="ARBA" id="ARBA00004141"/>
    </source>
</evidence>
<dbReference type="AlphaFoldDB" id="A0A1B1YQY7"/>
<keyword evidence="12 14" id="KW-0472">Membrane</keyword>
<keyword evidence="5" id="KW-0808">Transferase</keyword>
<dbReference type="Pfam" id="PF00512">
    <property type="entry name" value="HisKA"/>
    <property type="match status" value="1"/>
</dbReference>
<feature type="transmembrane region" description="Helical" evidence="14">
    <location>
        <begin position="431"/>
        <end position="447"/>
    </location>
</feature>
<comment type="catalytic activity">
    <reaction evidence="1">
        <text>ATP + protein L-histidine = ADP + protein N-phospho-L-histidine.</text>
        <dbReference type="EC" id="2.7.13.3"/>
    </reaction>
</comment>
<dbReference type="GO" id="GO:0000155">
    <property type="term" value="F:phosphorelay sensor kinase activity"/>
    <property type="evidence" value="ECO:0007669"/>
    <property type="project" value="InterPro"/>
</dbReference>
<dbReference type="Gene3D" id="1.20.120.620">
    <property type="entry name" value="Backbone structure of the membrane domain of e. Coli histidine kinase receptor kdpd"/>
    <property type="match status" value="1"/>
</dbReference>
<evidence type="ECO:0000256" key="5">
    <source>
        <dbReference type="ARBA" id="ARBA00022679"/>
    </source>
</evidence>
<comment type="function">
    <text evidence="13">Member of the two-component regulatory system KdpD/KdpE involved in the regulation of the kdp operon. KdpD may function as a membrane-associated protein kinase that phosphorylates KdpE in response to environmental signals.</text>
</comment>
<organism evidence="16 17">
    <name type="scientific">Immundisolibacter cernigliae</name>
    <dbReference type="NCBI Taxonomy" id="1810504"/>
    <lineage>
        <taxon>Bacteria</taxon>
        <taxon>Pseudomonadati</taxon>
        <taxon>Pseudomonadota</taxon>
        <taxon>Gammaproteobacteria</taxon>
        <taxon>Immundisolibacterales</taxon>
        <taxon>Immundisolibacteraceae</taxon>
        <taxon>Immundisolibacter</taxon>
    </lineage>
</organism>
<keyword evidence="7" id="KW-0547">Nucleotide-binding</keyword>
<evidence type="ECO:0000256" key="1">
    <source>
        <dbReference type="ARBA" id="ARBA00000085"/>
    </source>
</evidence>
<dbReference type="FunFam" id="3.40.50.300:FF:000483">
    <property type="entry name" value="Sensor histidine kinase KdpD"/>
    <property type="match status" value="1"/>
</dbReference>
<feature type="transmembrane region" description="Helical" evidence="14">
    <location>
        <begin position="483"/>
        <end position="504"/>
    </location>
</feature>
<evidence type="ECO:0000256" key="14">
    <source>
        <dbReference type="SAM" id="Phobius"/>
    </source>
</evidence>
<feature type="domain" description="Histidine kinase" evidence="15">
    <location>
        <begin position="674"/>
        <end position="888"/>
    </location>
</feature>
<dbReference type="OrthoDB" id="9806130at2"/>
<dbReference type="NCBIfam" id="NF007793">
    <property type="entry name" value="PRK10490.1"/>
    <property type="match status" value="1"/>
</dbReference>
<feature type="transmembrane region" description="Helical" evidence="14">
    <location>
        <begin position="454"/>
        <end position="471"/>
    </location>
</feature>
<dbReference type="InterPro" id="IPR003661">
    <property type="entry name" value="HisK_dim/P_dom"/>
</dbReference>
<dbReference type="CDD" id="cd00082">
    <property type="entry name" value="HisKA"/>
    <property type="match status" value="1"/>
</dbReference>
<sequence>MTEVPGRPDPDALLRQVTADEAAARRGKLKIFFGAAPGVGKTYAMLAAAGQAHAQGVDVVVGLVETHGRPETQALLDGLEILPRKPVQHHQRALTEFDLDAALERRPALLLVDELAHSNLPGCRHPKRWQDVEELLAAGINVWTTLNVQHLESLNDVVGGITGVRVWETVSDRVFDAADEVALVDLPPDDLLTRLKEGKVYLPEQAARAAEHFFRRGNLIALRDLALRRTAERVDAQMQGARLATPGSQVWATSESLLVCLGPGDTDGKLVRTAARLASRLNAHWHAIYIETPRLQRLPEAQRGAILAMLRLAQEMGAETAVLAAPDLVDAALDYARERNLGKIVIGRRARPQRRWWGQFMRRLGERAPDIDLIAVARGGDDGRPPQRRVAVDDAPAPRIAKAIWPRYVAAALLCLGITALAAPLRHYLELTNIVMLFLLGVVLVAFRWGRGPAVLIAVLSVALFDFFFVPPHLTFAVSDAQYLLTFAVMLIVGLAIGHLTALLRYQARIAGHREERIRNLYQMAKALASALSESQVAAISDRFVEASFRAQATVLLPDAAGKLLPGDIQAPTVDVAVAQWCFDHGEPAGIGTDTLPAASAAYLPLKAPVGVRGVLVVAPSHPRLLHIPEQRRLLDTYAALIAMALERLHFVTEAHGSQLGAESERLRSSLLAALSHDLRTPLTALVGLADTLTLQLLAVQAPESETAAAIRDQALRTSRLVDNLLEMARLQSGTVQPRKDWLALEELIGAAIKALEPSLAGHPLQTDLPADLPLVQGDAVMLERVLVNLIDNAIKYTPPGTPLGITVRTQGDALEVAVWDEGPGLPIGQERILFERFARGQRESAIAGVGLGLAICQAIVDAHGGRIRAENRPAGGARFVFTLPLTAPPAVPIEGGLPGHVGEGPSTATS</sequence>
<dbReference type="SMART" id="SM00388">
    <property type="entry name" value="HisKA"/>
    <property type="match status" value="1"/>
</dbReference>
<feature type="transmembrane region" description="Helical" evidence="14">
    <location>
        <begin position="408"/>
        <end position="425"/>
    </location>
</feature>
<dbReference type="FunFam" id="3.30.565.10:FF:000042">
    <property type="entry name" value="Two-component sensor histidine kinase KdpD"/>
    <property type="match status" value="1"/>
</dbReference>